<organism evidence="1 2">
    <name type="scientific">Musa troglodytarum</name>
    <name type="common">fe'i banana</name>
    <dbReference type="NCBI Taxonomy" id="320322"/>
    <lineage>
        <taxon>Eukaryota</taxon>
        <taxon>Viridiplantae</taxon>
        <taxon>Streptophyta</taxon>
        <taxon>Embryophyta</taxon>
        <taxon>Tracheophyta</taxon>
        <taxon>Spermatophyta</taxon>
        <taxon>Magnoliopsida</taxon>
        <taxon>Liliopsida</taxon>
        <taxon>Zingiberales</taxon>
        <taxon>Musaceae</taxon>
        <taxon>Musa</taxon>
    </lineage>
</organism>
<accession>A0A9E7KG58</accession>
<protein>
    <submittedName>
        <fullName evidence="1">Uncharacterized protein</fullName>
    </submittedName>
</protein>
<dbReference type="EMBL" id="CP097509">
    <property type="protein sequence ID" value="URE15529.1"/>
    <property type="molecule type" value="Genomic_DNA"/>
</dbReference>
<keyword evidence="2" id="KW-1185">Reference proteome</keyword>
<dbReference type="Proteomes" id="UP001055439">
    <property type="component" value="Chromosome 7"/>
</dbReference>
<proteinExistence type="predicted"/>
<evidence type="ECO:0000313" key="2">
    <source>
        <dbReference type="Proteomes" id="UP001055439"/>
    </source>
</evidence>
<dbReference type="AlphaFoldDB" id="A0A9E7KG58"/>
<sequence length="115" mass="12666">MWVGLTRRWWRGRLSRGEWSRTVAEEEHAAVLRGGRKALGGLCSAFRGTRGDEAISTPPPSLPLPLISISVYMSVTRYVPLSRACCHPPPPPPFPSSRRKIHCGFLSDPSSTSPL</sequence>
<evidence type="ECO:0000313" key="1">
    <source>
        <dbReference type="EMBL" id="URE15529.1"/>
    </source>
</evidence>
<name>A0A9E7KG58_9LILI</name>
<reference evidence="1" key="1">
    <citation type="submission" date="2022-05" db="EMBL/GenBank/DDBJ databases">
        <title>The Musa troglodytarum L. genome provides insights into the mechanism of non-climacteric behaviour and enrichment of carotenoids.</title>
        <authorList>
            <person name="Wang J."/>
        </authorList>
    </citation>
    <scope>NUCLEOTIDE SEQUENCE</scope>
    <source>
        <tissue evidence="1">Leaf</tissue>
    </source>
</reference>
<gene>
    <name evidence="1" type="ORF">MUK42_11228</name>
</gene>